<evidence type="ECO:0000256" key="3">
    <source>
        <dbReference type="ARBA" id="ARBA00022821"/>
    </source>
</evidence>
<dbReference type="GO" id="GO:0002758">
    <property type="term" value="P:innate immune response-activating signaling pathway"/>
    <property type="evidence" value="ECO:0007669"/>
    <property type="project" value="UniProtKB-ARBA"/>
</dbReference>
<dbReference type="Gene3D" id="3.40.50.300">
    <property type="entry name" value="P-loop containing nucleotide triphosphate hydrolases"/>
    <property type="match status" value="1"/>
</dbReference>
<dbReference type="GO" id="GO:0043531">
    <property type="term" value="F:ADP binding"/>
    <property type="evidence" value="ECO:0007669"/>
    <property type="project" value="InterPro"/>
</dbReference>
<dbReference type="InterPro" id="IPR058922">
    <property type="entry name" value="WHD_DRP"/>
</dbReference>
<protein>
    <recommendedName>
        <fullName evidence="9">Rp1-like protein</fullName>
    </recommendedName>
</protein>
<evidence type="ECO:0000259" key="4">
    <source>
        <dbReference type="Pfam" id="PF00931"/>
    </source>
</evidence>
<dbReference type="Pfam" id="PF23559">
    <property type="entry name" value="WHD_DRP"/>
    <property type="match status" value="1"/>
</dbReference>
<dbReference type="InterPro" id="IPR056789">
    <property type="entry name" value="LRR_R13L1-DRL21"/>
</dbReference>
<feature type="domain" description="NB-ARC" evidence="4">
    <location>
        <begin position="276"/>
        <end position="431"/>
    </location>
</feature>
<dbReference type="STRING" id="40148.A0A0D9YFU1"/>
<dbReference type="FunFam" id="1.10.10.10:FF:000322">
    <property type="entry name" value="Probable disease resistance protein At1g63360"/>
    <property type="match status" value="1"/>
</dbReference>
<evidence type="ECO:0000256" key="1">
    <source>
        <dbReference type="ARBA" id="ARBA00022614"/>
    </source>
</evidence>
<dbReference type="SUPFAM" id="SSF52540">
    <property type="entry name" value="P-loop containing nucleoside triphosphate hydrolases"/>
    <property type="match status" value="1"/>
</dbReference>
<evidence type="ECO:0000313" key="8">
    <source>
        <dbReference type="Proteomes" id="UP000026961"/>
    </source>
</evidence>
<evidence type="ECO:0000256" key="2">
    <source>
        <dbReference type="ARBA" id="ARBA00022737"/>
    </source>
</evidence>
<dbReference type="PANTHER" id="PTHR36766">
    <property type="entry name" value="PLANT BROAD-SPECTRUM MILDEW RESISTANCE PROTEIN RPW8"/>
    <property type="match status" value="1"/>
</dbReference>
<dbReference type="Pfam" id="PF00931">
    <property type="entry name" value="NB-ARC"/>
    <property type="match status" value="1"/>
</dbReference>
<dbReference type="PANTHER" id="PTHR36766:SF60">
    <property type="entry name" value="NB-ARC DOMAIN-CONTAINING PROTEIN"/>
    <property type="match status" value="1"/>
</dbReference>
<reference evidence="7" key="3">
    <citation type="submission" date="2018-05" db="EMBL/GenBank/DDBJ databases">
        <title>OgluRS3 (Oryza glumaepatula Reference Sequence Version 3).</title>
        <authorList>
            <person name="Zhang J."/>
            <person name="Kudrna D."/>
            <person name="Lee S."/>
            <person name="Talag J."/>
            <person name="Welchert J."/>
            <person name="Wing R.A."/>
        </authorList>
    </citation>
    <scope>NUCLEOTIDE SEQUENCE [LARGE SCALE GENOMIC DNA]</scope>
</reference>
<feature type="domain" description="R13L1/DRL21-like LRR repeat region" evidence="6">
    <location>
        <begin position="771"/>
        <end position="884"/>
    </location>
</feature>
<keyword evidence="1" id="KW-0433">Leucine-rich repeat</keyword>
<evidence type="ECO:0000259" key="6">
    <source>
        <dbReference type="Pfam" id="PF25019"/>
    </source>
</evidence>
<dbReference type="GO" id="GO:0009626">
    <property type="term" value="P:plant-type hypersensitive response"/>
    <property type="evidence" value="ECO:0007669"/>
    <property type="project" value="UniProtKB-ARBA"/>
</dbReference>
<dbReference type="Gene3D" id="1.10.10.10">
    <property type="entry name" value="Winged helix-like DNA-binding domain superfamily/Winged helix DNA-binding domain"/>
    <property type="match status" value="1"/>
</dbReference>
<evidence type="ECO:0000259" key="5">
    <source>
        <dbReference type="Pfam" id="PF23559"/>
    </source>
</evidence>
<dbReference type="Gene3D" id="3.80.10.10">
    <property type="entry name" value="Ribonuclease Inhibitor"/>
    <property type="match status" value="3"/>
</dbReference>
<feature type="domain" description="Disease resistance protein winged helix" evidence="5">
    <location>
        <begin position="513"/>
        <end position="584"/>
    </location>
</feature>
<dbReference type="EnsemblPlants" id="OGLUM01G37360.1">
    <property type="protein sequence ID" value="OGLUM01G37360.1"/>
    <property type="gene ID" value="OGLUM01G37360"/>
</dbReference>
<proteinExistence type="predicted"/>
<keyword evidence="8" id="KW-1185">Reference proteome</keyword>
<reference evidence="7" key="2">
    <citation type="submission" date="2015-04" db="UniProtKB">
        <authorList>
            <consortium name="EnsemblPlants"/>
        </authorList>
    </citation>
    <scope>IDENTIFICATION</scope>
</reference>
<accession>A0A0D9YFU1</accession>
<sequence length="1365" mass="155094">MTLHGVMAHLRYVCLKVLPSDLVIEAAEKRLQCGRLSERAWNLVEVRFLQEITWGGGTGHCRFTASSSRWLAASGSCTSVVHGGGGVGRLMFGSNTNLCEAPHQRFDFELVIEAAEKGNYRVKLDRWLQELKQAFYNAEDLLDEHEYNILKCKAKNKDSLAEDSTQVHGSSISNILEQPMHAVSSRMSNLWPEDRKILRQLNELKTILEKAKEFRELIHIPAGNSLEGPSVPTTIVPVVTSLLPPRVFGRDKDRDRIIHLLTKPMATVSSSVGYSGLAIIAHGGAGKSTLVQYVYNDKTVQEHFDVRMWVCISRKLDVHRHTREIIESAENGQCPRVDNLDTLQCKLRDILQKSEKFLLVLDDVWFDEFNNETEWDQLLDSLVSQKEGSRVLVTSRQDVLPAALRCKDVVRLENMEDTEFLALFKHHAFSGTEIKNPQLRGRLEKIAEKIVKRLGHSPLAARTVGSQLSRNKDINLWKSALNIENLSEPMKALLWSYNKLDSRLQRCFLYCSLFPKGHKYKIKEMVDLWVAEGLINSHSRGDKRIEDVGRDYFNEMVSGSFFQPVSERYMGTWYIMHDLLHDLAESLTKEDCFRLEDDGVKEIPTTVRHLSVRVESMKFHKQSIFKLHYLRTVICIDPLMDDGDDVFNQVLKNLKKLRVLYLSFYNSSRLPECIGELKHLRYLNIIKTLISELPRSLCTLYHLQLLQLNKKVKCLPDKLCNLSKLRRLEAFEDRIDELINAALPQIPYIGKLTLLQHIDGFFVQKQKGYELHQLGNMNELGGNLRVMNLENVSGKDEASESKLHQKTHLRGLHLSWNDVYGMDVSHLEILEGLRPPSQLEDLTIEGYKSAMYPSWLLDGSYFENLESFTLANCCGIGSLPPNTEIFRHCLTLTLENVPNMKTLSFLPEGLTSLSIVGCPLLVFTTNNDELEHHDYRESITRANNLETQLVLIWEADSDSDIRRTLLSEHSSMKKLTELMDTDISGNLQTIESALKIERDEALVKEDIIKVWLCCHEERMRFIYSRKVGLPFVPPSGLCELNLSSCSITDGALAICLGGLTSLRNLFLTEIMTLTTLPPEEVLQHLGNLRYLVIRSCWCLRSFGGLRSATSLSEIRLFSCPSLQLARGAEFMPMSLEKLCVYNCVLSADFFCGDWPHLDDILLSGCRSSSSLHVGDLTSLESFSLYHFPDLCMLEGLSSLQLHHVHLIDVPKLTTESISQFRVQRSLYISSSVMLNHMLCAEGFVVPEFLSLESCQEPSVSFEESANFTSVKCLRLCNCEMRSPPGNMKCLSSLTKLDIYDCPNISSIPDLPRAAEHLKEKAGQRLRISAGRNSDELSETPQDWHIYVSLLPSTDPPPPFIRFLCH</sequence>
<dbReference type="SUPFAM" id="SSF52058">
    <property type="entry name" value="L domain-like"/>
    <property type="match status" value="2"/>
</dbReference>
<dbReference type="Pfam" id="PF25019">
    <property type="entry name" value="LRR_R13L1-DRL21"/>
    <property type="match status" value="1"/>
</dbReference>
<dbReference type="PRINTS" id="PR00364">
    <property type="entry name" value="DISEASERSIST"/>
</dbReference>
<name>A0A0D9YFU1_9ORYZ</name>
<dbReference type="Gramene" id="OGLUM01G37360.1">
    <property type="protein sequence ID" value="OGLUM01G37360.1"/>
    <property type="gene ID" value="OGLUM01G37360"/>
</dbReference>
<reference evidence="7" key="1">
    <citation type="submission" date="2013-08" db="EMBL/GenBank/DDBJ databases">
        <title>Oryza genome evolution.</title>
        <authorList>
            <person name="Wing R.A."/>
            <person name="Panaud O."/>
            <person name="Oliveira A.C."/>
        </authorList>
    </citation>
    <scope>NUCLEOTIDE SEQUENCE</scope>
</reference>
<evidence type="ECO:0008006" key="9">
    <source>
        <dbReference type="Google" id="ProtNLM"/>
    </source>
</evidence>
<dbReference type="InterPro" id="IPR036388">
    <property type="entry name" value="WH-like_DNA-bd_sf"/>
</dbReference>
<evidence type="ECO:0000313" key="7">
    <source>
        <dbReference type="EnsemblPlants" id="OGLUM01G37360.1"/>
    </source>
</evidence>
<dbReference type="InterPro" id="IPR002182">
    <property type="entry name" value="NB-ARC"/>
</dbReference>
<dbReference type="GO" id="GO:0042742">
    <property type="term" value="P:defense response to bacterium"/>
    <property type="evidence" value="ECO:0007669"/>
    <property type="project" value="UniProtKB-ARBA"/>
</dbReference>
<dbReference type="InterPro" id="IPR027417">
    <property type="entry name" value="P-loop_NTPase"/>
</dbReference>
<keyword evidence="2" id="KW-0677">Repeat</keyword>
<dbReference type="InterPro" id="IPR032675">
    <property type="entry name" value="LRR_dom_sf"/>
</dbReference>
<keyword evidence="3" id="KW-0611">Plant defense</keyword>
<dbReference type="Proteomes" id="UP000026961">
    <property type="component" value="Chromosome 1"/>
</dbReference>
<organism evidence="7">
    <name type="scientific">Oryza glumipatula</name>
    <dbReference type="NCBI Taxonomy" id="40148"/>
    <lineage>
        <taxon>Eukaryota</taxon>
        <taxon>Viridiplantae</taxon>
        <taxon>Streptophyta</taxon>
        <taxon>Embryophyta</taxon>
        <taxon>Tracheophyta</taxon>
        <taxon>Spermatophyta</taxon>
        <taxon>Magnoliopsida</taxon>
        <taxon>Liliopsida</taxon>
        <taxon>Poales</taxon>
        <taxon>Poaceae</taxon>
        <taxon>BOP clade</taxon>
        <taxon>Oryzoideae</taxon>
        <taxon>Oryzeae</taxon>
        <taxon>Oryzinae</taxon>
        <taxon>Oryza</taxon>
    </lineage>
</organism>